<keyword evidence="2" id="KW-0813">Transport</keyword>
<keyword evidence="3" id="KW-0653">Protein transport</keyword>
<gene>
    <name evidence="8" type="ORF">C9374_003849</name>
</gene>
<dbReference type="InterPro" id="IPR032629">
    <property type="entry name" value="DCB_dom"/>
</dbReference>
<dbReference type="PANTHER" id="PTHR10663">
    <property type="entry name" value="GUANYL-NUCLEOTIDE EXCHANGE FACTOR"/>
    <property type="match status" value="1"/>
</dbReference>
<evidence type="ECO:0000259" key="6">
    <source>
        <dbReference type="Pfam" id="PF16206"/>
    </source>
</evidence>
<name>A0AA88H004_NAELO</name>
<dbReference type="Pfam" id="PF16213">
    <property type="entry name" value="DCB"/>
    <property type="match status" value="1"/>
</dbReference>
<evidence type="ECO:0000313" key="9">
    <source>
        <dbReference type="Proteomes" id="UP000816034"/>
    </source>
</evidence>
<evidence type="ECO:0000256" key="4">
    <source>
        <dbReference type="SAM" id="MobiDB-lite"/>
    </source>
</evidence>
<evidence type="ECO:0000259" key="7">
    <source>
        <dbReference type="Pfam" id="PF16213"/>
    </source>
</evidence>
<reference evidence="8 9" key="1">
    <citation type="journal article" date="2018" name="BMC Genomics">
        <title>The genome of Naegleria lovaniensis, the basis for a comparative approach to unravel pathogenicity factors of the human pathogenic amoeba N. fowleri.</title>
        <authorList>
            <person name="Liechti N."/>
            <person name="Schurch N."/>
            <person name="Bruggmann R."/>
            <person name="Wittwer M."/>
        </authorList>
    </citation>
    <scope>NUCLEOTIDE SEQUENCE [LARGE SCALE GENOMIC DNA]</scope>
    <source>
        <strain evidence="8 9">ATCC 30569</strain>
    </source>
</reference>
<feature type="region of interest" description="Disordered" evidence="4">
    <location>
        <begin position="1399"/>
        <end position="1423"/>
    </location>
</feature>
<sequence>MSNPLLKVLQSELRSLSVEAQHKFPVIKEAADRGVRQLRSIQERLEEQTISSDQVVQYIKSSNEEIVKPFLIACESKNTKLIVIALSSLHQILLHNAVPEAGLNIIVETVSRLGHQTSTEESVLLKILQLVLAIFTARGGYEISQATLSKLLKLCYSLNGSKSLNVDMTAKATIRQATSAIFEFLRPKTEDNNNDQEKIDEESNSFKNSVLYFKDLCTMMDGEPGQWLGISGVDNNFTLELLDSIIANYGKMFRNLTQFKKMIDQLICPYISNNLSNILSGTNSISFSHSLRVYKITCSVLHALGAVLPYDSFLMMVCLHLKETIEKPSNNACNKLLALEVVKTIFYDYDLLLYIHRYITSTLNIITSENHIIAKLASSVTLYVQQLLNYNSTSTPGTPQDLISAERSPSQNNPGISSLSAKLSLDLNQKHTTRLDTLLDKSSYTPALSESVGVCLECISGLIISLSTMAGIQKLSGVTKRNETEENEDVSHELMENRAICSVFVDIVWAPTLTTLFILLEVCDGDENIQSILRNYLLFTHTCGVTGLSAPRDAFLTNLCKFTPKIKLSKRTYSSSNFSNTSDLFYTTPEVNTNSASGSDSNIIKMDELNRKSVLVMKILFNIAHCLGGLLGSSWYLLLKNFLVIDKLLTQRLPFTSASETEQEDLNILFAALQNLFMSTSHLSDDSLLVMLKALCRLSKDTVNNQLLGDNSRLFAAQKIVETVQVNINRVDKTWQVFSPHILWLIENEDEQIRKFAVSSVSEVIISMYRPEYNKFSSRFGNKDGELENPNIVSSDLERVAFTIFMDIFQSSSDFMDTREYLLNTLNTILQKCGYKFSTAWTVLLPLLKECAAMPTSKKKSAPNSNINRAKLIPFGFKCVQTIGTKELLPTLGFECLTEFFTVVSAYVKQRDASDLNLSFVAINLFMNSAEFLTERYPKVKNEDTYQDDKEAGENEGDMSRVDELWLTLYEQLRDSTIDSRPDVRHSALKTLTFVIVSHGNQLTKKTWEKCISDIILKILDLTHEAATSAETNLEDPELPTAGKDNTSSPLDLGIEDPKKKKKQIVVHHSRNTAAKQWSETRALVIDFLSRVVSEHGNNILSEIPLFVNKACNEITLFIHKSVLSKTSEIAMTAVKNLYDMISSTRGEIKKSLWKGAWEVWHTLADFSKFVTSTEKKESFVNVDTITSLLEGIGKLYEQECQLKKQTIDDDNLDNVIFTQEDIEKVIDYLIDPFLTCQAAVNVLIFPSHVQRACMELVHKIADFSDQTREHIFKILRNHLPSKESIRKGQIETPVKFAVLLQKVIIEVCCLDAPVAVKRVTFHSSIQLLGDMMQTKFVKQLNNQKSYYLWKSSVKYFEKVIKSCMDETEGSFSIDIDEDTWNDVCQAIESFLFHEKYLKSNDDDDDDDDDDEYDSDEDQEEHVDESILLTNLISNFILVNIDSNASSSVKRRFLMILEKATHLTPKPVAKHSLKTLFSFVSKATERLEQVHSKEDELGKKEKLEVDLGKIVLPILFKRCKSILTQFIQDDKRSGNCPLPKPRRQEVYNTLIELKAIRVNPLLYCELNKLSDSTHQTPALNGYQGLVVRLFPVLCEFISYHGNSEAISTVLLEMFKIVSKELGINEAHVLADE</sequence>
<dbReference type="InterPro" id="IPR016024">
    <property type="entry name" value="ARM-type_fold"/>
</dbReference>
<evidence type="ECO:0000256" key="1">
    <source>
        <dbReference type="ARBA" id="ARBA00008144"/>
    </source>
</evidence>
<evidence type="ECO:0000313" key="8">
    <source>
        <dbReference type="EMBL" id="KAG2394085.1"/>
    </source>
</evidence>
<dbReference type="SUPFAM" id="SSF48371">
    <property type="entry name" value="ARM repeat"/>
    <property type="match status" value="1"/>
</dbReference>
<dbReference type="Pfam" id="PF12783">
    <property type="entry name" value="Sec7-like_HUS"/>
    <property type="match status" value="1"/>
</dbReference>
<dbReference type="Gene3D" id="1.25.10.10">
    <property type="entry name" value="Leucine-rich Repeat Variant"/>
    <property type="match status" value="1"/>
</dbReference>
<evidence type="ECO:0000256" key="2">
    <source>
        <dbReference type="ARBA" id="ARBA00022448"/>
    </source>
</evidence>
<feature type="domain" description="Mon2 C-terminal" evidence="6">
    <location>
        <begin position="1350"/>
        <end position="1599"/>
    </location>
</feature>
<proteinExistence type="inferred from homology"/>
<accession>A0AA88H004</accession>
<keyword evidence="9" id="KW-1185">Reference proteome</keyword>
<dbReference type="InterPro" id="IPR011989">
    <property type="entry name" value="ARM-like"/>
</dbReference>
<dbReference type="RefSeq" id="XP_044555979.1">
    <property type="nucleotide sequence ID" value="XM_044693422.1"/>
</dbReference>
<dbReference type="GO" id="GO:0015031">
    <property type="term" value="P:protein transport"/>
    <property type="evidence" value="ECO:0007669"/>
    <property type="project" value="UniProtKB-KW"/>
</dbReference>
<feature type="domain" description="Mon2/Sec7/BIG1-like HUS" evidence="5">
    <location>
        <begin position="210"/>
        <end position="355"/>
    </location>
</feature>
<feature type="domain" description="Mon2/Sec7/BIG1-like dimerisation and cyclophilin-binding" evidence="7">
    <location>
        <begin position="4"/>
        <end position="183"/>
    </location>
</feature>
<feature type="region of interest" description="Disordered" evidence="4">
    <location>
        <begin position="1030"/>
        <end position="1054"/>
    </location>
</feature>
<protein>
    <submittedName>
        <fullName evidence="8">Uncharacterized protein</fullName>
    </submittedName>
</protein>
<dbReference type="EMBL" id="PYSW02000001">
    <property type="protein sequence ID" value="KAG2394085.1"/>
    <property type="molecule type" value="Genomic_DNA"/>
</dbReference>
<dbReference type="InterPro" id="IPR032691">
    <property type="entry name" value="Mon2/Sec7/BIG1-like_HUS"/>
</dbReference>
<dbReference type="PANTHER" id="PTHR10663:SF333">
    <property type="entry name" value="PROTEIN MON2 HOMOLOG"/>
    <property type="match status" value="1"/>
</dbReference>
<dbReference type="InterPro" id="IPR032817">
    <property type="entry name" value="Mon2_C"/>
</dbReference>
<feature type="region of interest" description="Disordered" evidence="4">
    <location>
        <begin position="395"/>
        <end position="414"/>
    </location>
</feature>
<comment type="similarity">
    <text evidence="1">Belongs to the MON2 family.</text>
</comment>
<dbReference type="GeneID" id="68096304"/>
<evidence type="ECO:0000256" key="3">
    <source>
        <dbReference type="ARBA" id="ARBA00022927"/>
    </source>
</evidence>
<evidence type="ECO:0000259" key="5">
    <source>
        <dbReference type="Pfam" id="PF12783"/>
    </source>
</evidence>
<feature type="compositionally biased region" description="Acidic residues" evidence="4">
    <location>
        <begin position="1402"/>
        <end position="1423"/>
    </location>
</feature>
<comment type="caution">
    <text evidence="8">The sequence shown here is derived from an EMBL/GenBank/DDBJ whole genome shotgun (WGS) entry which is preliminary data.</text>
</comment>
<organism evidence="8 9">
    <name type="scientific">Naegleria lovaniensis</name>
    <name type="common">Amoeba</name>
    <dbReference type="NCBI Taxonomy" id="51637"/>
    <lineage>
        <taxon>Eukaryota</taxon>
        <taxon>Discoba</taxon>
        <taxon>Heterolobosea</taxon>
        <taxon>Tetramitia</taxon>
        <taxon>Eutetramitia</taxon>
        <taxon>Vahlkampfiidae</taxon>
        <taxon>Naegleria</taxon>
    </lineage>
</organism>
<dbReference type="Proteomes" id="UP000816034">
    <property type="component" value="Unassembled WGS sequence"/>
</dbReference>
<dbReference type="Pfam" id="PF16206">
    <property type="entry name" value="Mon2_C"/>
    <property type="match status" value="2"/>
</dbReference>
<feature type="domain" description="Mon2 C-terminal" evidence="6">
    <location>
        <begin position="888"/>
        <end position="1144"/>
    </location>
</feature>